<protein>
    <submittedName>
        <fullName evidence="7">NAC domain-containing protein 18</fullName>
    </submittedName>
</protein>
<dbReference type="InterPro" id="IPR036093">
    <property type="entry name" value="NAC_dom_sf"/>
</dbReference>
<feature type="non-terminal residue" evidence="7">
    <location>
        <position position="1"/>
    </location>
</feature>
<dbReference type="AlphaFoldDB" id="A0A1D1Y3E1"/>
<organism evidence="7">
    <name type="scientific">Anthurium amnicola</name>
    <dbReference type="NCBI Taxonomy" id="1678845"/>
    <lineage>
        <taxon>Eukaryota</taxon>
        <taxon>Viridiplantae</taxon>
        <taxon>Streptophyta</taxon>
        <taxon>Embryophyta</taxon>
        <taxon>Tracheophyta</taxon>
        <taxon>Spermatophyta</taxon>
        <taxon>Magnoliopsida</taxon>
        <taxon>Liliopsida</taxon>
        <taxon>Araceae</taxon>
        <taxon>Pothoideae</taxon>
        <taxon>Potheae</taxon>
        <taxon>Anthurium</taxon>
    </lineage>
</organism>
<evidence type="ECO:0000256" key="5">
    <source>
        <dbReference type="SAM" id="MobiDB-lite"/>
    </source>
</evidence>
<dbReference type="SUPFAM" id="SSF101941">
    <property type="entry name" value="NAC domain"/>
    <property type="match status" value="1"/>
</dbReference>
<dbReference type="GO" id="GO:0006355">
    <property type="term" value="P:regulation of DNA-templated transcription"/>
    <property type="evidence" value="ECO:0007669"/>
    <property type="project" value="InterPro"/>
</dbReference>
<sequence length="247" mass="26845">WIMHEYRLTDGGSSSKTHSGDVLGKNKASLRLDDWVLCRIYKKNSSSSQRHMEEEQDKEYGPADDMLKALSLPLFSHHVATSRSNATLLQPHKPADGTAASYGALLGHDEHLYEGLLSIHPNHPVPHMALRKPRPESPLPQGSTGSELPLKRGLSSACWNEAECILPSSGKRFQNCSGDDDRVGDQDDGGGGGGHGIPSMMATLLNQMPQQGAPYNHHHHHSAVLSALGGEGVFRQPYQLHGVNWGS</sequence>
<dbReference type="GO" id="GO:0003677">
    <property type="term" value="F:DNA binding"/>
    <property type="evidence" value="ECO:0007669"/>
    <property type="project" value="UniProtKB-KW"/>
</dbReference>
<keyword evidence="4" id="KW-0539">Nucleus</keyword>
<keyword evidence="1" id="KW-0805">Transcription regulation</keyword>
<evidence type="ECO:0000256" key="2">
    <source>
        <dbReference type="ARBA" id="ARBA00023125"/>
    </source>
</evidence>
<dbReference type="EMBL" id="GDJX01018776">
    <property type="protein sequence ID" value="JAT49160.1"/>
    <property type="molecule type" value="Transcribed_RNA"/>
</dbReference>
<evidence type="ECO:0000256" key="1">
    <source>
        <dbReference type="ARBA" id="ARBA00023015"/>
    </source>
</evidence>
<feature type="domain" description="NAC" evidence="6">
    <location>
        <begin position="1"/>
        <end position="43"/>
    </location>
</feature>
<proteinExistence type="predicted"/>
<accession>A0A1D1Y3E1</accession>
<dbReference type="Gene3D" id="2.170.150.80">
    <property type="entry name" value="NAC domain"/>
    <property type="match status" value="1"/>
</dbReference>
<evidence type="ECO:0000256" key="3">
    <source>
        <dbReference type="ARBA" id="ARBA00023163"/>
    </source>
</evidence>
<dbReference type="InterPro" id="IPR003441">
    <property type="entry name" value="NAC-dom"/>
</dbReference>
<evidence type="ECO:0000259" key="6">
    <source>
        <dbReference type="PROSITE" id="PS51005"/>
    </source>
</evidence>
<evidence type="ECO:0000256" key="4">
    <source>
        <dbReference type="ARBA" id="ARBA00023242"/>
    </source>
</evidence>
<gene>
    <name evidence="7" type="primary">NAC018_1</name>
    <name evidence="7" type="ORF">g.104279</name>
</gene>
<feature type="region of interest" description="Disordered" evidence="5">
    <location>
        <begin position="176"/>
        <end position="200"/>
    </location>
</feature>
<keyword evidence="3" id="KW-0804">Transcription</keyword>
<reference evidence="7" key="1">
    <citation type="submission" date="2015-07" db="EMBL/GenBank/DDBJ databases">
        <title>Transcriptome Assembly of Anthurium amnicola.</title>
        <authorList>
            <person name="Suzuki J."/>
        </authorList>
    </citation>
    <scope>NUCLEOTIDE SEQUENCE</scope>
</reference>
<keyword evidence="2" id="KW-0238">DNA-binding</keyword>
<dbReference type="PROSITE" id="PS51005">
    <property type="entry name" value="NAC"/>
    <property type="match status" value="1"/>
</dbReference>
<evidence type="ECO:0000313" key="7">
    <source>
        <dbReference type="EMBL" id="JAT49160.1"/>
    </source>
</evidence>
<name>A0A1D1Y3E1_9ARAE</name>